<evidence type="ECO:0000256" key="1">
    <source>
        <dbReference type="SAM" id="MobiDB-lite"/>
    </source>
</evidence>
<sequence>MASPETADGDSTDGERLRAVRERFDRVDREITRRMNRLGIPALRVALGVVFVWFGGLKVIGGSPAADLVAATVYVVPAEVFVPILGVWEVLIGLCLLYRPLIRVGILLLFLQMPGTFLPVVLLPDVVFATFPHELTVEGQYIVKNLVIIGAALVVGGTVRGDEEEGEQEGQQKEKEGKQEEERKQEKEKEER</sequence>
<evidence type="ECO:0000313" key="3">
    <source>
        <dbReference type="EMBL" id="PAU85518.1"/>
    </source>
</evidence>
<evidence type="ECO:0000256" key="2">
    <source>
        <dbReference type="SAM" id="Phobius"/>
    </source>
</evidence>
<accession>A0A2A2FKN8</accession>
<name>A0A2A2FKN8_9EURY</name>
<feature type="transmembrane region" description="Helical" evidence="2">
    <location>
        <begin position="105"/>
        <end position="129"/>
    </location>
</feature>
<organism evidence="3 4">
    <name type="scientific">Halorubrum salipaludis</name>
    <dbReference type="NCBI Taxonomy" id="2032630"/>
    <lineage>
        <taxon>Archaea</taxon>
        <taxon>Methanobacteriati</taxon>
        <taxon>Methanobacteriota</taxon>
        <taxon>Stenosarchaea group</taxon>
        <taxon>Halobacteria</taxon>
        <taxon>Halobacteriales</taxon>
        <taxon>Haloferacaceae</taxon>
        <taxon>Halorubrum</taxon>
    </lineage>
</organism>
<feature type="transmembrane region" description="Helical" evidence="2">
    <location>
        <begin position="42"/>
        <end position="60"/>
    </location>
</feature>
<gene>
    <name evidence="3" type="ORF">CK500_02280</name>
</gene>
<feature type="region of interest" description="Disordered" evidence="1">
    <location>
        <begin position="161"/>
        <end position="192"/>
    </location>
</feature>
<keyword evidence="2" id="KW-0472">Membrane</keyword>
<comment type="caution">
    <text evidence="3">The sequence shown here is derived from an EMBL/GenBank/DDBJ whole genome shotgun (WGS) entry which is preliminary data.</text>
</comment>
<reference evidence="3 4" key="1">
    <citation type="submission" date="2017-08" db="EMBL/GenBank/DDBJ databases">
        <title>The strain WRN001 was isolated from Binhai saline alkaline soil, Tianjin, China.</title>
        <authorList>
            <person name="Liu D."/>
            <person name="Zhang G."/>
        </authorList>
    </citation>
    <scope>NUCLEOTIDE SEQUENCE [LARGE SCALE GENOMIC DNA]</scope>
    <source>
        <strain evidence="3 4">WN019</strain>
    </source>
</reference>
<dbReference type="Proteomes" id="UP000218083">
    <property type="component" value="Unassembled WGS sequence"/>
</dbReference>
<dbReference type="EMBL" id="NSKC01000001">
    <property type="protein sequence ID" value="PAU85518.1"/>
    <property type="molecule type" value="Genomic_DNA"/>
</dbReference>
<keyword evidence="2" id="KW-0812">Transmembrane</keyword>
<feature type="transmembrane region" description="Helical" evidence="2">
    <location>
        <begin position="80"/>
        <end position="98"/>
    </location>
</feature>
<evidence type="ECO:0008006" key="5">
    <source>
        <dbReference type="Google" id="ProtNLM"/>
    </source>
</evidence>
<keyword evidence="4" id="KW-1185">Reference proteome</keyword>
<keyword evidence="2" id="KW-1133">Transmembrane helix</keyword>
<protein>
    <recommendedName>
        <fullName evidence="5">DoxX family protein</fullName>
    </recommendedName>
</protein>
<proteinExistence type="predicted"/>
<feature type="compositionally biased region" description="Basic and acidic residues" evidence="1">
    <location>
        <begin position="170"/>
        <end position="192"/>
    </location>
</feature>
<dbReference type="AlphaFoldDB" id="A0A2A2FKN8"/>
<evidence type="ECO:0000313" key="4">
    <source>
        <dbReference type="Proteomes" id="UP000218083"/>
    </source>
</evidence>